<dbReference type="OrthoDB" id="412981at2759"/>
<proteinExistence type="predicted"/>
<protein>
    <submittedName>
        <fullName evidence="1">Uncharacterized protein</fullName>
    </submittedName>
</protein>
<dbReference type="EMBL" id="CAACVG010007664">
    <property type="protein sequence ID" value="VEN46495.1"/>
    <property type="molecule type" value="Genomic_DNA"/>
</dbReference>
<name>A0A653CEZ9_CALMS</name>
<evidence type="ECO:0000313" key="1">
    <source>
        <dbReference type="EMBL" id="VEN46495.1"/>
    </source>
</evidence>
<organism evidence="1 2">
    <name type="scientific">Callosobruchus maculatus</name>
    <name type="common">Southern cowpea weevil</name>
    <name type="synonym">Pulse bruchid</name>
    <dbReference type="NCBI Taxonomy" id="64391"/>
    <lineage>
        <taxon>Eukaryota</taxon>
        <taxon>Metazoa</taxon>
        <taxon>Ecdysozoa</taxon>
        <taxon>Arthropoda</taxon>
        <taxon>Hexapoda</taxon>
        <taxon>Insecta</taxon>
        <taxon>Pterygota</taxon>
        <taxon>Neoptera</taxon>
        <taxon>Endopterygota</taxon>
        <taxon>Coleoptera</taxon>
        <taxon>Polyphaga</taxon>
        <taxon>Cucujiformia</taxon>
        <taxon>Chrysomeloidea</taxon>
        <taxon>Chrysomelidae</taxon>
        <taxon>Bruchinae</taxon>
        <taxon>Bruchini</taxon>
        <taxon>Callosobruchus</taxon>
    </lineage>
</organism>
<dbReference type="AlphaFoldDB" id="A0A653CEZ9"/>
<accession>A0A653CEZ9</accession>
<gene>
    <name evidence="1" type="ORF">CALMAC_LOCUS8565</name>
</gene>
<sequence length="102" mass="11139">MHRRSSAAGELLNPEDRLVFPNYDVIRADRLTGRGGGLAVLVKRIDYHRSSNAEMQSIEAASVVINMAGGIPLKITSFGVMPPEFAIPEDSEISCFEFSKVS</sequence>
<dbReference type="Proteomes" id="UP000410492">
    <property type="component" value="Unassembled WGS sequence"/>
</dbReference>
<reference evidence="1 2" key="1">
    <citation type="submission" date="2019-01" db="EMBL/GenBank/DDBJ databases">
        <authorList>
            <person name="Sayadi A."/>
        </authorList>
    </citation>
    <scope>NUCLEOTIDE SEQUENCE [LARGE SCALE GENOMIC DNA]</scope>
</reference>
<evidence type="ECO:0000313" key="2">
    <source>
        <dbReference type="Proteomes" id="UP000410492"/>
    </source>
</evidence>
<keyword evidence="2" id="KW-1185">Reference proteome</keyword>